<keyword evidence="3" id="KW-1185">Reference proteome</keyword>
<protein>
    <submittedName>
        <fullName evidence="2">Uncharacterized protein</fullName>
    </submittedName>
</protein>
<gene>
    <name evidence="2" type="ORF">RFI_08236</name>
</gene>
<name>X6NSE4_RETFI</name>
<evidence type="ECO:0000313" key="3">
    <source>
        <dbReference type="Proteomes" id="UP000023152"/>
    </source>
</evidence>
<feature type="transmembrane region" description="Helical" evidence="1">
    <location>
        <begin position="157"/>
        <end position="183"/>
    </location>
</feature>
<dbReference type="AlphaFoldDB" id="X6NSE4"/>
<organism evidence="2 3">
    <name type="scientific">Reticulomyxa filosa</name>
    <dbReference type="NCBI Taxonomy" id="46433"/>
    <lineage>
        <taxon>Eukaryota</taxon>
        <taxon>Sar</taxon>
        <taxon>Rhizaria</taxon>
        <taxon>Retaria</taxon>
        <taxon>Foraminifera</taxon>
        <taxon>Monothalamids</taxon>
        <taxon>Reticulomyxidae</taxon>
        <taxon>Reticulomyxa</taxon>
    </lineage>
</organism>
<feature type="transmembrane region" description="Helical" evidence="1">
    <location>
        <begin position="232"/>
        <end position="254"/>
    </location>
</feature>
<feature type="transmembrane region" description="Helical" evidence="1">
    <location>
        <begin position="87"/>
        <end position="109"/>
    </location>
</feature>
<feature type="transmembrane region" description="Helical" evidence="1">
    <location>
        <begin position="12"/>
        <end position="30"/>
    </location>
</feature>
<evidence type="ECO:0000313" key="2">
    <source>
        <dbReference type="EMBL" id="ETO28891.1"/>
    </source>
</evidence>
<keyword evidence="1" id="KW-1133">Transmembrane helix</keyword>
<keyword evidence="1" id="KW-0472">Membrane</keyword>
<proteinExistence type="predicted"/>
<dbReference type="Proteomes" id="UP000023152">
    <property type="component" value="Unassembled WGS sequence"/>
</dbReference>
<keyword evidence="1" id="KW-0812">Transmembrane</keyword>
<accession>X6NSE4</accession>
<comment type="caution">
    <text evidence="2">The sequence shown here is derived from an EMBL/GenBank/DDBJ whole genome shotgun (WGS) entry which is preliminary data.</text>
</comment>
<feature type="transmembrane region" description="Helical" evidence="1">
    <location>
        <begin position="266"/>
        <end position="287"/>
    </location>
</feature>
<reference evidence="2 3" key="1">
    <citation type="journal article" date="2013" name="Curr. Biol.">
        <title>The Genome of the Foraminiferan Reticulomyxa filosa.</title>
        <authorList>
            <person name="Glockner G."/>
            <person name="Hulsmann N."/>
            <person name="Schleicher M."/>
            <person name="Noegel A.A."/>
            <person name="Eichinger L."/>
            <person name="Gallinger C."/>
            <person name="Pawlowski J."/>
            <person name="Sierra R."/>
            <person name="Euteneuer U."/>
            <person name="Pillet L."/>
            <person name="Moustafa A."/>
            <person name="Platzer M."/>
            <person name="Groth M."/>
            <person name="Szafranski K."/>
            <person name="Schliwa M."/>
        </authorList>
    </citation>
    <scope>NUCLEOTIDE SEQUENCE [LARGE SCALE GENOMIC DNA]</scope>
</reference>
<dbReference type="EMBL" id="ASPP01006402">
    <property type="protein sequence ID" value="ETO28891.1"/>
    <property type="molecule type" value="Genomic_DNA"/>
</dbReference>
<feature type="transmembrane region" description="Helical" evidence="1">
    <location>
        <begin position="53"/>
        <end position="75"/>
    </location>
</feature>
<evidence type="ECO:0000256" key="1">
    <source>
        <dbReference type="SAM" id="Phobius"/>
    </source>
</evidence>
<sequence>MVVSADNKEISPYLRWLTLGYHAASFVLIFDEFTHHTWGEAQWTTRYGWYCHLMYFLFGLNVLVVYGINILFWLYRLGTSLLPKKYVRIYIHFFSLCYDVYVMNFFLFLTFGNKQTKKQLCSKTHHFKYQITSDFDVKFLFANAKNDNNFYFCHREAIAGAVLTVTGTILACGLNGVIAYMYVSRILATVRLVQQNVNLDHQHLSAVEKGQQRRTEVAVEAKPLLEHACKSGIIAFTSILSTIISFTLASTVGYEQFLAIDTIFNGILICCSFTFGHKVFDCLLLVIKKKKEQFEMIFYCCCYEY</sequence>